<protein>
    <submittedName>
        <fullName evidence="2">GPI transamidase component GPI16</fullName>
    </submittedName>
</protein>
<dbReference type="EMBL" id="LXFE01000400">
    <property type="protein sequence ID" value="OLL25462.1"/>
    <property type="molecule type" value="Genomic_DNA"/>
</dbReference>
<dbReference type="PANTHER" id="PTHR12959:SF11">
    <property type="entry name" value="GPI TRANSAMIDASE COMPONENT PIG-T"/>
    <property type="match status" value="1"/>
</dbReference>
<keyword evidence="1" id="KW-0812">Transmembrane</keyword>
<evidence type="ECO:0000313" key="3">
    <source>
        <dbReference type="Proteomes" id="UP000186594"/>
    </source>
</evidence>
<keyword evidence="1" id="KW-1133">Transmembrane helix</keyword>
<keyword evidence="1" id="KW-0472">Membrane</keyword>
<dbReference type="Pfam" id="PF04113">
    <property type="entry name" value="Gpi16"/>
    <property type="match status" value="1"/>
</dbReference>
<name>A0A1U7LSE2_NEOID</name>
<gene>
    <name evidence="2" type="ORF">NEOLI_001163</name>
</gene>
<dbReference type="GO" id="GO:0042765">
    <property type="term" value="C:GPI-anchor transamidase complex"/>
    <property type="evidence" value="ECO:0007669"/>
    <property type="project" value="EnsemblFungi"/>
</dbReference>
<evidence type="ECO:0000256" key="1">
    <source>
        <dbReference type="SAM" id="Phobius"/>
    </source>
</evidence>
<sequence length="441" mass="49424">MSFVPWGNFTSSEIEDIHLRHAALPGEPICTENLTPYLKLLPCKGKAGIAALLDGHKLSDAQWQSMSVDIFSSCTKDGCQLKLLQRIDAVVNVDRAIRRTESAMPLPPTPDKLNCHQSKSASEGSCYPIRYVAGTAWSLSNLFNRDIPRACTVVQPRHAHLGEVHIFVPPGREIFAPYDGVWTQRTVNFKLLDHQFDVKVETRELQPIPTNSPPLIEVQRSMAGYGHERGGVYVTFTNPSLISSVHLVYLESLPWFLKTFLHTLKVTVVSSNGPVDESSILQDLKYRPAIDRKRGTHLEARLWIPPSGTVKLSWEFDKAILRYTEYPPDANRGFDIAPAIITVLQNNETGLRSEPLATVRTTSLLLALPTPDFSMPYNVIILTSTVIALAFGSIFNLLVRRFVPLNEAKPTGLLERLIYMISSASSRLRERVRTRKMEKVD</sequence>
<feature type="transmembrane region" description="Helical" evidence="1">
    <location>
        <begin position="379"/>
        <end position="399"/>
    </location>
</feature>
<reference evidence="2 3" key="1">
    <citation type="submission" date="2016-04" db="EMBL/GenBank/DDBJ databases">
        <title>Evolutionary innovation and constraint leading to complex multicellularity in the Ascomycota.</title>
        <authorList>
            <person name="Cisse O."/>
            <person name="Nguyen A."/>
            <person name="Hewitt D.A."/>
            <person name="Jedd G."/>
            <person name="Stajich J.E."/>
        </authorList>
    </citation>
    <scope>NUCLEOTIDE SEQUENCE [LARGE SCALE GENOMIC DNA]</scope>
    <source>
        <strain evidence="2 3">DAH-3</strain>
    </source>
</reference>
<dbReference type="OrthoDB" id="331263at2759"/>
<dbReference type="OMA" id="VICFVAT"/>
<dbReference type="Proteomes" id="UP000186594">
    <property type="component" value="Unassembled WGS sequence"/>
</dbReference>
<proteinExistence type="predicted"/>
<keyword evidence="3" id="KW-1185">Reference proteome</keyword>
<organism evidence="2 3">
    <name type="scientific">Neolecta irregularis (strain DAH-3)</name>
    <dbReference type="NCBI Taxonomy" id="1198029"/>
    <lineage>
        <taxon>Eukaryota</taxon>
        <taxon>Fungi</taxon>
        <taxon>Dikarya</taxon>
        <taxon>Ascomycota</taxon>
        <taxon>Taphrinomycotina</taxon>
        <taxon>Neolectales</taxon>
        <taxon>Neolectaceae</taxon>
        <taxon>Neolecta</taxon>
    </lineage>
</organism>
<dbReference type="STRING" id="1198029.A0A1U7LSE2"/>
<dbReference type="GO" id="GO:0016255">
    <property type="term" value="P:attachment of GPI anchor to protein"/>
    <property type="evidence" value="ECO:0007669"/>
    <property type="project" value="EnsemblFungi"/>
</dbReference>
<dbReference type="PANTHER" id="PTHR12959">
    <property type="entry name" value="GPI TRANSAMIDASE COMPONENT PIG-T-RELATED"/>
    <property type="match status" value="1"/>
</dbReference>
<comment type="caution">
    <text evidence="2">The sequence shown here is derived from an EMBL/GenBank/DDBJ whole genome shotgun (WGS) entry which is preliminary data.</text>
</comment>
<evidence type="ECO:0000313" key="2">
    <source>
        <dbReference type="EMBL" id="OLL25462.1"/>
    </source>
</evidence>
<dbReference type="InterPro" id="IPR007245">
    <property type="entry name" value="PIG-T"/>
</dbReference>
<accession>A0A1U7LSE2</accession>
<dbReference type="AlphaFoldDB" id="A0A1U7LSE2"/>